<dbReference type="GO" id="GO:0016765">
    <property type="term" value="F:transferase activity, transferring alkyl or aryl (other than methyl) groups"/>
    <property type="evidence" value="ECO:0007669"/>
    <property type="project" value="InterPro"/>
</dbReference>
<evidence type="ECO:0000313" key="10">
    <source>
        <dbReference type="Proteomes" id="UP001221757"/>
    </source>
</evidence>
<dbReference type="PANTHER" id="PTHR11048:SF28">
    <property type="entry name" value="4-HYDROXYBENZOATE POLYPRENYLTRANSFERASE, MITOCHONDRIAL"/>
    <property type="match status" value="1"/>
</dbReference>
<protein>
    <submittedName>
        <fullName evidence="9">Uncharacterized protein</fullName>
    </submittedName>
</protein>
<organism evidence="9 10">
    <name type="scientific">Mycena rosella</name>
    <name type="common">Pink bonnet</name>
    <name type="synonym">Agaricus rosellus</name>
    <dbReference type="NCBI Taxonomy" id="1033263"/>
    <lineage>
        <taxon>Eukaryota</taxon>
        <taxon>Fungi</taxon>
        <taxon>Dikarya</taxon>
        <taxon>Basidiomycota</taxon>
        <taxon>Agaricomycotina</taxon>
        <taxon>Agaricomycetes</taxon>
        <taxon>Agaricomycetidae</taxon>
        <taxon>Agaricales</taxon>
        <taxon>Marasmiineae</taxon>
        <taxon>Mycenaceae</taxon>
        <taxon>Mycena</taxon>
    </lineage>
</organism>
<dbReference type="GO" id="GO:0006744">
    <property type="term" value="P:ubiquinone biosynthetic process"/>
    <property type="evidence" value="ECO:0007669"/>
    <property type="project" value="TreeGrafter"/>
</dbReference>
<dbReference type="EMBL" id="JARKIE010000016">
    <property type="protein sequence ID" value="KAJ7701743.1"/>
    <property type="molecule type" value="Genomic_DNA"/>
</dbReference>
<feature type="transmembrane region" description="Helical" evidence="8">
    <location>
        <begin position="193"/>
        <end position="211"/>
    </location>
</feature>
<evidence type="ECO:0000256" key="3">
    <source>
        <dbReference type="ARBA" id="ARBA00005985"/>
    </source>
</evidence>
<dbReference type="InterPro" id="IPR044878">
    <property type="entry name" value="UbiA_sf"/>
</dbReference>
<evidence type="ECO:0000256" key="4">
    <source>
        <dbReference type="ARBA" id="ARBA00022679"/>
    </source>
</evidence>
<dbReference type="AlphaFoldDB" id="A0AAD7DWW3"/>
<feature type="transmembrane region" description="Helical" evidence="8">
    <location>
        <begin position="260"/>
        <end position="278"/>
    </location>
</feature>
<dbReference type="InterPro" id="IPR039653">
    <property type="entry name" value="Prenyltransferase"/>
</dbReference>
<reference evidence="9" key="1">
    <citation type="submission" date="2023-03" db="EMBL/GenBank/DDBJ databases">
        <title>Massive genome expansion in bonnet fungi (Mycena s.s.) driven by repeated elements and novel gene families across ecological guilds.</title>
        <authorList>
            <consortium name="Lawrence Berkeley National Laboratory"/>
            <person name="Harder C.B."/>
            <person name="Miyauchi S."/>
            <person name="Viragh M."/>
            <person name="Kuo A."/>
            <person name="Thoen E."/>
            <person name="Andreopoulos B."/>
            <person name="Lu D."/>
            <person name="Skrede I."/>
            <person name="Drula E."/>
            <person name="Henrissat B."/>
            <person name="Morin E."/>
            <person name="Kohler A."/>
            <person name="Barry K."/>
            <person name="LaButti K."/>
            <person name="Morin E."/>
            <person name="Salamov A."/>
            <person name="Lipzen A."/>
            <person name="Mereny Z."/>
            <person name="Hegedus B."/>
            <person name="Baldrian P."/>
            <person name="Stursova M."/>
            <person name="Weitz H."/>
            <person name="Taylor A."/>
            <person name="Grigoriev I.V."/>
            <person name="Nagy L.G."/>
            <person name="Martin F."/>
            <person name="Kauserud H."/>
        </authorList>
    </citation>
    <scope>NUCLEOTIDE SEQUENCE</scope>
    <source>
        <strain evidence="9">CBHHK067</strain>
    </source>
</reference>
<keyword evidence="10" id="KW-1185">Reference proteome</keyword>
<feature type="transmembrane region" description="Helical" evidence="8">
    <location>
        <begin position="223"/>
        <end position="240"/>
    </location>
</feature>
<keyword evidence="4" id="KW-0808">Transferase</keyword>
<dbReference type="Pfam" id="PF01040">
    <property type="entry name" value="UbiA"/>
    <property type="match status" value="1"/>
</dbReference>
<evidence type="ECO:0000256" key="2">
    <source>
        <dbReference type="ARBA" id="ARBA00004141"/>
    </source>
</evidence>
<keyword evidence="7 8" id="KW-0472">Membrane</keyword>
<dbReference type="Proteomes" id="UP001221757">
    <property type="component" value="Unassembled WGS sequence"/>
</dbReference>
<evidence type="ECO:0000256" key="1">
    <source>
        <dbReference type="ARBA" id="ARBA00001946"/>
    </source>
</evidence>
<dbReference type="GO" id="GO:0005886">
    <property type="term" value="C:plasma membrane"/>
    <property type="evidence" value="ECO:0007669"/>
    <property type="project" value="TreeGrafter"/>
</dbReference>
<proteinExistence type="inferred from homology"/>
<dbReference type="PANTHER" id="PTHR11048">
    <property type="entry name" value="PRENYLTRANSFERASES"/>
    <property type="match status" value="1"/>
</dbReference>
<keyword evidence="6 8" id="KW-1133">Transmembrane helix</keyword>
<dbReference type="FunFam" id="1.20.120.1780:FF:000001">
    <property type="entry name" value="4-hydroxybenzoate octaprenyltransferase"/>
    <property type="match status" value="1"/>
</dbReference>
<keyword evidence="5 8" id="KW-0812">Transmembrane</keyword>
<comment type="subcellular location">
    <subcellularLocation>
        <location evidence="2">Membrane</location>
        <topology evidence="2">Multi-pass membrane protein</topology>
    </subcellularLocation>
</comment>
<accession>A0AAD7DWW3</accession>
<gene>
    <name evidence="9" type="ORF">B0H17DRAFT_1127988</name>
</gene>
<evidence type="ECO:0000256" key="8">
    <source>
        <dbReference type="SAM" id="Phobius"/>
    </source>
</evidence>
<evidence type="ECO:0000256" key="5">
    <source>
        <dbReference type="ARBA" id="ARBA00022692"/>
    </source>
</evidence>
<evidence type="ECO:0000256" key="7">
    <source>
        <dbReference type="ARBA" id="ARBA00023136"/>
    </source>
</evidence>
<sequence length="381" mass="43223">MAFKTHPEISATNTFYYALTYVPFCLGMKSMIMTIDDLLDYDIAALVERTKDRALPRGAISLERARRMPGVQNVKQYCYVASNLSARQALYVDDRVALYIIYPTCKRWTNLASIPLCRRVPWNVLAPVYLGACLWTITYETIYQHQDKIDDIKIGINSPALLYRRYTIPICTMTALGFLCLLAYGGMLHGQGISFYVGVVLGGIILVKTVVTADIDCPAQCKAMFLTTPLVGQIVLVGFVVDTVVHRPNLHQNFDPPFDWLFDCAAARGVLIATFFLFGHRQPVGCSSLITGIGVKSGIRIDRSYAWCLENRNINIRQGKLSYRFRGLFEDVRVVEICRLRRKNSKRMSWYSATKFWTAITERRSFDNGPEIMSPGELLRM</sequence>
<evidence type="ECO:0000256" key="6">
    <source>
        <dbReference type="ARBA" id="ARBA00022989"/>
    </source>
</evidence>
<comment type="caution">
    <text evidence="9">The sequence shown here is derived from an EMBL/GenBank/DDBJ whole genome shotgun (WGS) entry which is preliminary data.</text>
</comment>
<feature type="transmembrane region" description="Helical" evidence="8">
    <location>
        <begin position="166"/>
        <end position="187"/>
    </location>
</feature>
<dbReference type="Gene3D" id="1.20.120.1780">
    <property type="entry name" value="UbiA prenyltransferase"/>
    <property type="match status" value="1"/>
</dbReference>
<dbReference type="Gene3D" id="1.10.357.140">
    <property type="entry name" value="UbiA prenyltransferase"/>
    <property type="match status" value="1"/>
</dbReference>
<dbReference type="InterPro" id="IPR000537">
    <property type="entry name" value="UbiA_prenyltransferase"/>
</dbReference>
<comment type="cofactor">
    <cofactor evidence="1">
        <name>Mg(2+)</name>
        <dbReference type="ChEBI" id="CHEBI:18420"/>
    </cofactor>
</comment>
<name>A0AAD7DWW3_MYCRO</name>
<comment type="similarity">
    <text evidence="3">Belongs to the UbiA prenyltransferase family.</text>
</comment>
<evidence type="ECO:0000313" key="9">
    <source>
        <dbReference type="EMBL" id="KAJ7701743.1"/>
    </source>
</evidence>